<reference evidence="2" key="2">
    <citation type="journal article" date="2023" name="Microbiol Resour">
        <title>Decontamination and Annotation of the Draft Genome Sequence of the Oomycete Lagenidium giganteum ARSEF 373.</title>
        <authorList>
            <person name="Morgan W.R."/>
            <person name="Tartar A."/>
        </authorList>
    </citation>
    <scope>NUCLEOTIDE SEQUENCE</scope>
    <source>
        <strain evidence="2">ARSEF 373</strain>
    </source>
</reference>
<organism evidence="2 3">
    <name type="scientific">Lagenidium giganteum</name>
    <dbReference type="NCBI Taxonomy" id="4803"/>
    <lineage>
        <taxon>Eukaryota</taxon>
        <taxon>Sar</taxon>
        <taxon>Stramenopiles</taxon>
        <taxon>Oomycota</taxon>
        <taxon>Peronosporomycetes</taxon>
        <taxon>Pythiales</taxon>
        <taxon>Pythiaceae</taxon>
    </lineage>
</organism>
<dbReference type="Proteomes" id="UP001146120">
    <property type="component" value="Unassembled WGS sequence"/>
</dbReference>
<proteinExistence type="predicted"/>
<comment type="caution">
    <text evidence="2">The sequence shown here is derived from an EMBL/GenBank/DDBJ whole genome shotgun (WGS) entry which is preliminary data.</text>
</comment>
<evidence type="ECO:0000313" key="2">
    <source>
        <dbReference type="EMBL" id="DBA03765.1"/>
    </source>
</evidence>
<dbReference type="AlphaFoldDB" id="A0AAV2ZCP6"/>
<protein>
    <submittedName>
        <fullName evidence="2">Uncharacterized protein</fullName>
    </submittedName>
</protein>
<gene>
    <name evidence="2" type="ORF">N0F65_005655</name>
</gene>
<accession>A0AAV2ZCP6</accession>
<dbReference type="EMBL" id="DAKRPA010000015">
    <property type="protein sequence ID" value="DBA03765.1"/>
    <property type="molecule type" value="Genomic_DNA"/>
</dbReference>
<reference evidence="2" key="1">
    <citation type="submission" date="2022-11" db="EMBL/GenBank/DDBJ databases">
        <authorList>
            <person name="Morgan W.R."/>
            <person name="Tartar A."/>
        </authorList>
    </citation>
    <scope>NUCLEOTIDE SEQUENCE</scope>
    <source>
        <strain evidence="2">ARSEF 373</strain>
    </source>
</reference>
<feature type="compositionally biased region" description="Pro residues" evidence="1">
    <location>
        <begin position="248"/>
        <end position="287"/>
    </location>
</feature>
<evidence type="ECO:0000313" key="3">
    <source>
        <dbReference type="Proteomes" id="UP001146120"/>
    </source>
</evidence>
<keyword evidence="3" id="KW-1185">Reference proteome</keyword>
<feature type="region of interest" description="Disordered" evidence="1">
    <location>
        <begin position="242"/>
        <end position="287"/>
    </location>
</feature>
<sequence length="287" mass="31011">MPNTPCLPANFAPGPAKSRSEAGVVLARADRGATGKSGSCGFIWTSPIAALNHPYRYLLPSAATALLANTSDHDVPSYTSFPKTASFPNQTMGSATSSISIANGTNDIWYCHVGWESSVVDAFSAPEANTDGVITAISNIKSIDDLDERLHKEVGHYLRTKNYEMILPNSYHKWDGYSLSRIRQGTCVSVTVESPNRVRIDTLLMYRIFSGPTIGSDNRYDIKYWLDNNKGTILTGHHTFFPNKVVTPPEPSPTPSPTPVSQPSPSPSPTPDTTLTPPPPQVPSPSP</sequence>
<evidence type="ECO:0000256" key="1">
    <source>
        <dbReference type="SAM" id="MobiDB-lite"/>
    </source>
</evidence>
<name>A0AAV2ZCP6_9STRA</name>
<feature type="non-terminal residue" evidence="2">
    <location>
        <position position="287"/>
    </location>
</feature>